<evidence type="ECO:0000259" key="1">
    <source>
        <dbReference type="Pfam" id="PF05050"/>
    </source>
</evidence>
<gene>
    <name evidence="2" type="ORF">CBOVIS_LOCUS3456</name>
</gene>
<accession>A0A8S1EMH7</accession>
<feature type="domain" description="Methyltransferase FkbM" evidence="1">
    <location>
        <begin position="92"/>
        <end position="227"/>
    </location>
</feature>
<dbReference type="PANTHER" id="PTHR22989">
    <property type="entry name" value="UNCHARACTERIZED DUF13 C.ELEGANS"/>
    <property type="match status" value="1"/>
</dbReference>
<evidence type="ECO:0000313" key="2">
    <source>
        <dbReference type="EMBL" id="CAB3400541.1"/>
    </source>
</evidence>
<dbReference type="Pfam" id="PF05050">
    <property type="entry name" value="Methyltransf_21"/>
    <property type="match status" value="1"/>
</dbReference>
<keyword evidence="3" id="KW-1185">Reference proteome</keyword>
<dbReference type="PANTHER" id="PTHR22989:SF2">
    <property type="entry name" value="METHYLTRANSFERASE FKBM DOMAIN-CONTAINING PROTEIN"/>
    <property type="match status" value="1"/>
</dbReference>
<dbReference type="AlphaFoldDB" id="A0A8S1EMH7"/>
<comment type="caution">
    <text evidence="2">The sequence shown here is derived from an EMBL/GenBank/DDBJ whole genome shotgun (WGS) entry which is preliminary data.</text>
</comment>
<name>A0A8S1EMH7_9PELO</name>
<dbReference type="EMBL" id="CADEPM010000002">
    <property type="protein sequence ID" value="CAB3400541.1"/>
    <property type="molecule type" value="Genomic_DNA"/>
</dbReference>
<organism evidence="2 3">
    <name type="scientific">Caenorhabditis bovis</name>
    <dbReference type="NCBI Taxonomy" id="2654633"/>
    <lineage>
        <taxon>Eukaryota</taxon>
        <taxon>Metazoa</taxon>
        <taxon>Ecdysozoa</taxon>
        <taxon>Nematoda</taxon>
        <taxon>Chromadorea</taxon>
        <taxon>Rhabditida</taxon>
        <taxon>Rhabditina</taxon>
        <taxon>Rhabditomorpha</taxon>
        <taxon>Rhabditoidea</taxon>
        <taxon>Rhabditidae</taxon>
        <taxon>Peloderinae</taxon>
        <taxon>Caenorhabditis</taxon>
    </lineage>
</organism>
<dbReference type="OrthoDB" id="5867391at2759"/>
<dbReference type="InterPro" id="IPR006342">
    <property type="entry name" value="FkbM_mtfrase"/>
</dbReference>
<dbReference type="Proteomes" id="UP000494206">
    <property type="component" value="Unassembled WGS sequence"/>
</dbReference>
<proteinExistence type="predicted"/>
<sequence>MDDQISDTRISANDIDPWSPNAKEAWKEINEQNMKAEEDEEAANKFDLFAYKIDEATKICARTTNVWHLEADTIPNTVLKYVLADNPKETPINFVRVGIGANVAIENFFKEKVSPKSDFFGADPSYMVNAPLYESIGTFFPFAIGNSTGRTEAVVRIASDRKKTQTVDHIGIDTFFKRLVGKNVIDYLFFEGEGSEYDMMAHLGKNGTLEQAGIAICQMNIEYHRPKHLNDPRKRTFKKHVSKFIKDGKYVLLNVNNVGNLRLFWINVSSMVCVKRYLERLFANDVVF</sequence>
<protein>
    <recommendedName>
        <fullName evidence="1">Methyltransferase FkbM domain-containing protein</fullName>
    </recommendedName>
</protein>
<reference evidence="2 3" key="1">
    <citation type="submission" date="2020-04" db="EMBL/GenBank/DDBJ databases">
        <authorList>
            <person name="Laetsch R D."/>
            <person name="Stevens L."/>
            <person name="Kumar S."/>
            <person name="Blaxter L. M."/>
        </authorList>
    </citation>
    <scope>NUCLEOTIDE SEQUENCE [LARGE SCALE GENOMIC DNA]</scope>
</reference>
<evidence type="ECO:0000313" key="3">
    <source>
        <dbReference type="Proteomes" id="UP000494206"/>
    </source>
</evidence>